<name>A0A1N7RJD0_9BACT</name>
<keyword evidence="3" id="KW-1185">Reference proteome</keyword>
<feature type="chain" id="PRO_5012139560" evidence="1">
    <location>
        <begin position="22"/>
        <end position="336"/>
    </location>
</feature>
<reference evidence="3" key="1">
    <citation type="submission" date="2017-01" db="EMBL/GenBank/DDBJ databases">
        <authorList>
            <person name="Varghese N."/>
            <person name="Submissions S."/>
        </authorList>
    </citation>
    <scope>NUCLEOTIDE SEQUENCE [LARGE SCALE GENOMIC DNA]</scope>
    <source>
        <strain evidence="3">DSM 21054</strain>
    </source>
</reference>
<dbReference type="STRING" id="477680.SAMN05421788_1202"/>
<keyword evidence="1" id="KW-0732">Signal</keyword>
<evidence type="ECO:0000313" key="2">
    <source>
        <dbReference type="EMBL" id="SIT34797.1"/>
    </source>
</evidence>
<accession>A0A1N7RJD0</accession>
<evidence type="ECO:0000313" key="3">
    <source>
        <dbReference type="Proteomes" id="UP000186917"/>
    </source>
</evidence>
<dbReference type="RefSeq" id="WP_076383019.1">
    <property type="nucleotide sequence ID" value="NZ_AP017422.1"/>
</dbReference>
<feature type="signal peptide" evidence="1">
    <location>
        <begin position="1"/>
        <end position="21"/>
    </location>
</feature>
<dbReference type="Pfam" id="PF11751">
    <property type="entry name" value="PorP_SprF"/>
    <property type="match status" value="1"/>
</dbReference>
<dbReference type="AlphaFoldDB" id="A0A1N7RJD0"/>
<proteinExistence type="predicted"/>
<dbReference type="EMBL" id="FTOR01000020">
    <property type="protein sequence ID" value="SIT34797.1"/>
    <property type="molecule type" value="Genomic_DNA"/>
</dbReference>
<gene>
    <name evidence="2" type="ORF">SAMN05421788_1202</name>
</gene>
<evidence type="ECO:0000256" key="1">
    <source>
        <dbReference type="SAM" id="SignalP"/>
    </source>
</evidence>
<dbReference type="Proteomes" id="UP000186917">
    <property type="component" value="Unassembled WGS sequence"/>
</dbReference>
<protein>
    <submittedName>
        <fullName evidence="2">Type IX secretion system membrane protein, PorP/SprF family</fullName>
    </submittedName>
</protein>
<dbReference type="NCBIfam" id="TIGR03519">
    <property type="entry name" value="T9SS_PorP_fam"/>
    <property type="match status" value="1"/>
</dbReference>
<organism evidence="2 3">
    <name type="scientific">Filimonas lacunae</name>
    <dbReference type="NCBI Taxonomy" id="477680"/>
    <lineage>
        <taxon>Bacteria</taxon>
        <taxon>Pseudomonadati</taxon>
        <taxon>Bacteroidota</taxon>
        <taxon>Chitinophagia</taxon>
        <taxon>Chitinophagales</taxon>
        <taxon>Chitinophagaceae</taxon>
        <taxon>Filimonas</taxon>
    </lineage>
</organism>
<sequence length="336" mass="36989">MKQRKFRLLWCTLLLSSALMAQDPHFSQYFTSPMSLNPALAGQGIEDWRGGINMRSQWWGESIKPYYTVTAALEKRLGSADNAGNYWGLGGMVISDQSNGGILKNNYFSLTAAYHITLDKAGRHTIGAGLTGTYANRILDPTRFKFQSQLGSMGFQRDIPANDAIAIAKNNYVDVSAGITYRYTTETYGLNAGAALFHAAKPKEGVYENTTYNVPRKTTLQAGGWFKTGVNNSIHISVLGEMQGGNSIYTLGGVYKISVGDELLRSVNLGAWERFGDAFYPYFGLEAKRWLGGFTYDFVQSGVKNYANVQSLELSFVWKMGKVHNPTSAGSGVVNY</sequence>
<dbReference type="InterPro" id="IPR019861">
    <property type="entry name" value="PorP/SprF_Bacteroidetes"/>
</dbReference>